<dbReference type="AlphaFoldDB" id="A0A520S6Y8"/>
<proteinExistence type="predicted"/>
<dbReference type="PRINTS" id="PR00069">
    <property type="entry name" value="ALDKETRDTASE"/>
</dbReference>
<dbReference type="GO" id="GO:0016491">
    <property type="term" value="F:oxidoreductase activity"/>
    <property type="evidence" value="ECO:0007669"/>
    <property type="project" value="InterPro"/>
</dbReference>
<comment type="caution">
    <text evidence="2">The sequence shown here is derived from an EMBL/GenBank/DDBJ whole genome shotgun (WGS) entry which is preliminary data.</text>
</comment>
<evidence type="ECO:0000259" key="1">
    <source>
        <dbReference type="Pfam" id="PF00248"/>
    </source>
</evidence>
<dbReference type="CDD" id="cd19095">
    <property type="entry name" value="AKR_PA4992-like"/>
    <property type="match status" value="1"/>
</dbReference>
<name>A0A520S6Y8_9GAMM</name>
<dbReference type="EMBL" id="SHAH01000004">
    <property type="protein sequence ID" value="RZO78169.1"/>
    <property type="molecule type" value="Genomic_DNA"/>
</dbReference>
<dbReference type="SUPFAM" id="SSF51430">
    <property type="entry name" value="NAD(P)-linked oxidoreductase"/>
    <property type="match status" value="1"/>
</dbReference>
<gene>
    <name evidence="2" type="ORF">EVA69_00640</name>
</gene>
<organism evidence="2 3">
    <name type="scientific">OM182 bacterium</name>
    <dbReference type="NCBI Taxonomy" id="2510334"/>
    <lineage>
        <taxon>Bacteria</taxon>
        <taxon>Pseudomonadati</taxon>
        <taxon>Pseudomonadota</taxon>
        <taxon>Gammaproteobacteria</taxon>
        <taxon>OMG group</taxon>
        <taxon>OM182 clade</taxon>
    </lineage>
</organism>
<dbReference type="PANTHER" id="PTHR43312">
    <property type="entry name" value="D-THREO-ALDOSE 1-DEHYDROGENASE"/>
    <property type="match status" value="1"/>
</dbReference>
<dbReference type="InterPro" id="IPR020471">
    <property type="entry name" value="AKR"/>
</dbReference>
<sequence>MKSVPKRQLGSTGIDVSCLGLGTVKLGRNQGVKYPRHFDLPNDEQVIALLDQARGLGINFIDTAPAYGSSEERLGKLMQNRQDWIICSKVGEEFEDGASHFDFSAQHTRHSVERSLRRLRTDYLDLVLIHSNGEDLGILEQTDCLETLLNLKDEGLIRAVGMSTKTAIGGKRALPLCDALMLTFNATTTAEEPVIDLARAQGKAILVKKAFDSGHATDQPGGPEQALGFVLTKPGVSSVIVGTINPEHLRSNAEIAAEVILN</sequence>
<accession>A0A520S6Y8</accession>
<evidence type="ECO:0000313" key="3">
    <source>
        <dbReference type="Proteomes" id="UP000320404"/>
    </source>
</evidence>
<dbReference type="InterPro" id="IPR036812">
    <property type="entry name" value="NAD(P)_OxRdtase_dom_sf"/>
</dbReference>
<protein>
    <submittedName>
        <fullName evidence="2">Aldo/keto reductase</fullName>
    </submittedName>
</protein>
<dbReference type="Gene3D" id="3.20.20.100">
    <property type="entry name" value="NADP-dependent oxidoreductase domain"/>
    <property type="match status" value="1"/>
</dbReference>
<dbReference type="InterPro" id="IPR023210">
    <property type="entry name" value="NADP_OxRdtase_dom"/>
</dbReference>
<evidence type="ECO:0000313" key="2">
    <source>
        <dbReference type="EMBL" id="RZO78169.1"/>
    </source>
</evidence>
<dbReference type="PANTHER" id="PTHR43312:SF1">
    <property type="entry name" value="NADP-DEPENDENT OXIDOREDUCTASE DOMAIN-CONTAINING PROTEIN"/>
    <property type="match status" value="1"/>
</dbReference>
<dbReference type="InterPro" id="IPR053135">
    <property type="entry name" value="AKR2_Oxidoreductase"/>
</dbReference>
<dbReference type="Proteomes" id="UP000320404">
    <property type="component" value="Unassembled WGS sequence"/>
</dbReference>
<feature type="domain" description="NADP-dependent oxidoreductase" evidence="1">
    <location>
        <begin position="19"/>
        <end position="217"/>
    </location>
</feature>
<reference evidence="2 3" key="1">
    <citation type="submission" date="2019-02" db="EMBL/GenBank/DDBJ databases">
        <title>Prokaryotic population dynamics and viral predation in marine succession experiment using metagenomics: the confinement effect.</title>
        <authorList>
            <person name="Haro-Moreno J.M."/>
            <person name="Rodriguez-Valera F."/>
            <person name="Lopez-Perez M."/>
        </authorList>
    </citation>
    <scope>NUCLEOTIDE SEQUENCE [LARGE SCALE GENOMIC DNA]</scope>
    <source>
        <strain evidence="2">MED-G158</strain>
    </source>
</reference>
<dbReference type="Pfam" id="PF00248">
    <property type="entry name" value="Aldo_ket_red"/>
    <property type="match status" value="1"/>
</dbReference>